<dbReference type="AlphaFoldDB" id="A0A328A6R5"/>
<organism evidence="2 3">
    <name type="scientific">Macrococcoides bohemicum</name>
    <dbReference type="NCBI Taxonomy" id="1903056"/>
    <lineage>
        <taxon>Bacteria</taxon>
        <taxon>Bacillati</taxon>
        <taxon>Bacillota</taxon>
        <taxon>Bacilli</taxon>
        <taxon>Bacillales</taxon>
        <taxon>Staphylococcaceae</taxon>
        <taxon>Macrococcoides</taxon>
    </lineage>
</organism>
<comment type="caution">
    <text evidence="2">The sequence shown here is derived from an EMBL/GenBank/DDBJ whole genome shotgun (WGS) entry which is preliminary data.</text>
</comment>
<protein>
    <submittedName>
        <fullName evidence="2">Uncharacterized protein</fullName>
    </submittedName>
</protein>
<sequence>MAETKVTRNRKTSPEVKSEEIKQETADTKEQVVKTDVDTGDNVVQNRDEDTSDLVAEPTVEATAIVYKDVAGERYWDAETKSVKFGNPEKEAAKEDKSNAK</sequence>
<gene>
    <name evidence="2" type="ORF">BHX94_01635</name>
</gene>
<feature type="compositionally biased region" description="Basic and acidic residues" evidence="1">
    <location>
        <begin position="12"/>
        <end position="32"/>
    </location>
</feature>
<accession>A0A328A6R5</accession>
<evidence type="ECO:0000313" key="2">
    <source>
        <dbReference type="EMBL" id="RAK50191.1"/>
    </source>
</evidence>
<reference evidence="2 3" key="1">
    <citation type="journal article" date="2018" name="Front. Microbiol.">
        <title>Description and Comparative Genomics of Macrococcus caseolyticus subsp. hominis subsp. nov., Macrococcus goetzii sp. nov., Macrococcus epidermidis sp. nov., and Macrococcus bohemicus sp. nov., Novel Macrococci From Human Clinical Material With Virulence Potential and Suspected Uptake of Foreign DNA by Natural Transformation.</title>
        <authorList>
            <person name="Maslanova I."/>
            <person name="Wertheimer Z."/>
            <person name="Sedlacek I."/>
            <person name="Svec P."/>
            <person name="Indrakova A."/>
            <person name="Kovarovic V."/>
            <person name="Schumann P."/>
            <person name="Sproer C."/>
            <person name="Kralova S."/>
            <person name="Sedo O."/>
            <person name="Kristofova L."/>
            <person name="Vrbovska V."/>
            <person name="Fuzik T."/>
            <person name="Petras P."/>
            <person name="Zdrahal Z."/>
            <person name="Ruzickova V."/>
            <person name="Doskar J."/>
            <person name="Pantucek R."/>
        </authorList>
    </citation>
    <scope>NUCLEOTIDE SEQUENCE [LARGE SCALE GENOMIC DNA]</scope>
    <source>
        <strain evidence="2 3">03/115</strain>
    </source>
</reference>
<dbReference type="RefSeq" id="WP_111744738.1">
    <property type="nucleotide sequence ID" value="NZ_JBHSQY010000001.1"/>
</dbReference>
<evidence type="ECO:0000256" key="1">
    <source>
        <dbReference type="SAM" id="MobiDB-lite"/>
    </source>
</evidence>
<dbReference type="EMBL" id="PZJG01000001">
    <property type="protein sequence ID" value="RAK50191.1"/>
    <property type="molecule type" value="Genomic_DNA"/>
</dbReference>
<dbReference type="Proteomes" id="UP000249579">
    <property type="component" value="Unassembled WGS sequence"/>
</dbReference>
<proteinExistence type="predicted"/>
<evidence type="ECO:0000313" key="3">
    <source>
        <dbReference type="Proteomes" id="UP000249579"/>
    </source>
</evidence>
<feature type="region of interest" description="Disordered" evidence="1">
    <location>
        <begin position="1"/>
        <end position="32"/>
    </location>
</feature>
<name>A0A328A6R5_9STAP</name>